<dbReference type="InterPro" id="IPR000608">
    <property type="entry name" value="UBC"/>
</dbReference>
<dbReference type="PANTHER" id="PTHR24067">
    <property type="entry name" value="UBIQUITIN-CONJUGATING ENZYME E2"/>
    <property type="match status" value="1"/>
</dbReference>
<organism evidence="2">
    <name type="scientific">Paratrypanosoma confusum</name>
    <dbReference type="NCBI Taxonomy" id="1470209"/>
    <lineage>
        <taxon>Eukaryota</taxon>
        <taxon>Discoba</taxon>
        <taxon>Euglenozoa</taxon>
        <taxon>Kinetoplastea</taxon>
        <taxon>Metakinetoplastina</taxon>
        <taxon>Trypanosomatida</taxon>
        <taxon>Trypanosomatidae</taxon>
        <taxon>Paratrypanosoma</taxon>
    </lineage>
</organism>
<dbReference type="SMART" id="SM00212">
    <property type="entry name" value="UBCc"/>
    <property type="match status" value="1"/>
</dbReference>
<protein>
    <recommendedName>
        <fullName evidence="1">UBC core domain-containing protein</fullName>
    </recommendedName>
</protein>
<dbReference type="Gene3D" id="3.10.110.10">
    <property type="entry name" value="Ubiquitin Conjugating Enzyme"/>
    <property type="match status" value="1"/>
</dbReference>
<dbReference type="InterPro" id="IPR016135">
    <property type="entry name" value="UBQ-conjugating_enzyme/RWD"/>
</dbReference>
<feature type="non-terminal residue" evidence="2">
    <location>
        <position position="222"/>
    </location>
</feature>
<dbReference type="PROSITE" id="PS50127">
    <property type="entry name" value="UBC_2"/>
    <property type="match status" value="1"/>
</dbReference>
<accession>U3LNT5</accession>
<dbReference type="InterPro" id="IPR050113">
    <property type="entry name" value="Ub_conjugating_enzyme"/>
</dbReference>
<dbReference type="FunFam" id="3.10.110.10:FF:000090">
    <property type="entry name" value="Ubiquitin-conjugating enzyme E2-17 kDa"/>
    <property type="match status" value="1"/>
</dbReference>
<dbReference type="VEuPathDB" id="TriTrypDB:PCON_0061290"/>
<dbReference type="SUPFAM" id="SSF54495">
    <property type="entry name" value="UBC-like"/>
    <property type="match status" value="1"/>
</dbReference>
<dbReference type="AlphaFoldDB" id="U3LNT5"/>
<evidence type="ECO:0000313" key="2">
    <source>
        <dbReference type="EMBL" id="AGG11553.1"/>
    </source>
</evidence>
<dbReference type="Pfam" id="PF00179">
    <property type="entry name" value="UQ_con"/>
    <property type="match status" value="1"/>
</dbReference>
<name>U3LNT5_9TRYP</name>
<sequence>MDAPGGDQHRANRGGQQHVAAVLRPQGVDGEDDDVGGDAGHVETMVVTADPVEVQHAAAPPPGSRQEAGRRLMRELQRLQKDTPHGIAAKPIDGNLFKWRALICGPEDTPWEGGAFKLIMEFTADYPMVPPAVQFRTKVFHPNIYENGNICMDVLKTRWSPTYEISTLLLSIMSLLADPNPMSAANAEAAKLLTENQERYDEVVRNLVMESLEQSITDDDDS</sequence>
<reference evidence="2" key="1">
    <citation type="journal article" date="2013" name="Curr. Biol.">
        <title>Paratrypanosoma is a novel early-branching trypanosomatid.</title>
        <authorList>
            <person name="Flegontov P."/>
            <person name="Votypka J."/>
            <person name="Skalicky T."/>
            <person name="Logacheva M.D."/>
            <person name="Penin A.A."/>
            <person name="Tanifuji G."/>
            <person name="Onodera N.T."/>
            <person name="Kondrashov A.S."/>
            <person name="Volf P."/>
            <person name="Archibald J.M."/>
            <person name="Lukes J."/>
        </authorList>
    </citation>
    <scope>NUCLEOTIDE SEQUENCE</scope>
    <source>
        <strain evidence="2">CUL13</strain>
    </source>
</reference>
<dbReference type="CDD" id="cd23790">
    <property type="entry name" value="UBCc_UBE2A_2B"/>
    <property type="match status" value="1"/>
</dbReference>
<proteinExistence type="predicted"/>
<dbReference type="EMBL" id="KC534784">
    <property type="protein sequence ID" value="AGG11553.1"/>
    <property type="molecule type" value="Genomic_DNA"/>
</dbReference>
<evidence type="ECO:0000259" key="1">
    <source>
        <dbReference type="PROSITE" id="PS50127"/>
    </source>
</evidence>
<feature type="domain" description="UBC core" evidence="1">
    <location>
        <begin position="67"/>
        <end position="213"/>
    </location>
</feature>